<dbReference type="Proteomes" id="UP001527925">
    <property type="component" value="Unassembled WGS sequence"/>
</dbReference>
<accession>A0ABR4NAQ6</accession>
<proteinExistence type="predicted"/>
<evidence type="ECO:0000313" key="3">
    <source>
        <dbReference type="Proteomes" id="UP001527925"/>
    </source>
</evidence>
<gene>
    <name evidence="2" type="ORF">HK105_203727</name>
</gene>
<dbReference type="PANTHER" id="PTHR12925">
    <property type="entry name" value="HIKESHI FAMILY MEMBER"/>
    <property type="match status" value="1"/>
</dbReference>
<dbReference type="InterPro" id="IPR008493">
    <property type="entry name" value="Hikeshi-like_N"/>
</dbReference>
<feature type="domain" description="Hikeshi-like N-terminal" evidence="1">
    <location>
        <begin position="10"/>
        <end position="129"/>
    </location>
</feature>
<dbReference type="InterPro" id="IPR031318">
    <property type="entry name" value="OPI10"/>
</dbReference>
<comment type="caution">
    <text evidence="2">The sequence shown here is derived from an EMBL/GenBank/DDBJ whole genome shotgun (WGS) entry which is preliminary data.</text>
</comment>
<name>A0ABR4NAQ6_9FUNG</name>
<evidence type="ECO:0000259" key="1">
    <source>
        <dbReference type="Pfam" id="PF05603"/>
    </source>
</evidence>
<dbReference type="Pfam" id="PF05603">
    <property type="entry name" value="Hikeshi-like_N"/>
    <property type="match status" value="1"/>
</dbReference>
<sequence length="269" mass="28087">MHRRSLAPAPQFLFELSDPATINHLVVFLTGTPFPQGYAATVYFLWPSPGNATWTLLGHLSNEKPSAIFRLGGKKAPLQPGKSMDTLMDDASGDAAPFAMGTGGPTAAAQLGISIEPVESVMAQIATLPAGAHALGGAAAAGTPGAAAADSGMVVTRANSFSDPSSVATKLLENLYNYCTSFAGPIPMGGSALFGANWGNAFIPLKVRVGTAADAANAARSQREAESGRRRLTMSTALGWADGLWGHQALQDWYNNTQRKIRADPSFLR</sequence>
<reference evidence="2 3" key="1">
    <citation type="submission" date="2023-09" db="EMBL/GenBank/DDBJ databases">
        <title>Pangenome analysis of Batrachochytrium dendrobatidis and related Chytrids.</title>
        <authorList>
            <person name="Yacoub M.N."/>
            <person name="Stajich J.E."/>
            <person name="James T.Y."/>
        </authorList>
    </citation>
    <scope>NUCLEOTIDE SEQUENCE [LARGE SCALE GENOMIC DNA]</scope>
    <source>
        <strain evidence="2 3">JEL0888</strain>
    </source>
</reference>
<keyword evidence="3" id="KW-1185">Reference proteome</keyword>
<dbReference type="PANTHER" id="PTHR12925:SF0">
    <property type="entry name" value="PROTEIN HIKESHI"/>
    <property type="match status" value="1"/>
</dbReference>
<dbReference type="EMBL" id="JADGIZ020000015">
    <property type="protein sequence ID" value="KAL2916615.1"/>
    <property type="molecule type" value="Genomic_DNA"/>
</dbReference>
<organism evidence="2 3">
    <name type="scientific">Polyrhizophydium stewartii</name>
    <dbReference type="NCBI Taxonomy" id="2732419"/>
    <lineage>
        <taxon>Eukaryota</taxon>
        <taxon>Fungi</taxon>
        <taxon>Fungi incertae sedis</taxon>
        <taxon>Chytridiomycota</taxon>
        <taxon>Chytridiomycota incertae sedis</taxon>
        <taxon>Chytridiomycetes</taxon>
        <taxon>Rhizophydiales</taxon>
        <taxon>Rhizophydiales incertae sedis</taxon>
        <taxon>Polyrhizophydium</taxon>
    </lineage>
</organism>
<protein>
    <recommendedName>
        <fullName evidence="1">Hikeshi-like N-terminal domain-containing protein</fullName>
    </recommendedName>
</protein>
<evidence type="ECO:0000313" key="2">
    <source>
        <dbReference type="EMBL" id="KAL2916615.1"/>
    </source>
</evidence>